<reference evidence="2" key="1">
    <citation type="submission" date="2015-04" db="UniProtKB">
        <authorList>
            <consortium name="EnsemblPlants"/>
        </authorList>
    </citation>
    <scope>IDENTIFICATION</scope>
</reference>
<dbReference type="HOGENOM" id="CLU_1368149_0_0_1"/>
<keyword evidence="3" id="KW-1185">Reference proteome</keyword>
<organism evidence="2">
    <name type="scientific">Oryza punctata</name>
    <name type="common">Red rice</name>
    <dbReference type="NCBI Taxonomy" id="4537"/>
    <lineage>
        <taxon>Eukaryota</taxon>
        <taxon>Viridiplantae</taxon>
        <taxon>Streptophyta</taxon>
        <taxon>Embryophyta</taxon>
        <taxon>Tracheophyta</taxon>
        <taxon>Spermatophyta</taxon>
        <taxon>Magnoliopsida</taxon>
        <taxon>Liliopsida</taxon>
        <taxon>Poales</taxon>
        <taxon>Poaceae</taxon>
        <taxon>BOP clade</taxon>
        <taxon>Oryzoideae</taxon>
        <taxon>Oryzeae</taxon>
        <taxon>Oryzinae</taxon>
        <taxon>Oryza</taxon>
    </lineage>
</organism>
<accession>A0A0E0LBH2</accession>
<evidence type="ECO:0000313" key="3">
    <source>
        <dbReference type="Proteomes" id="UP000026962"/>
    </source>
</evidence>
<dbReference type="AlphaFoldDB" id="A0A0E0LBH2"/>
<proteinExistence type="predicted"/>
<evidence type="ECO:0000313" key="2">
    <source>
        <dbReference type="EnsemblPlants" id="OPUNC06G13360.1"/>
    </source>
</evidence>
<dbReference type="EnsemblPlants" id="OPUNC06G13360.1">
    <property type="protein sequence ID" value="OPUNC06G13360.1"/>
    <property type="gene ID" value="OPUNC06G13360"/>
</dbReference>
<sequence length="200" mass="22676">MAEKKGSRPGLLRWVNYLQHNVKRSNFTSKELLQNPWYSILPIPHLCPRFPILSSQLARMIVGFVLLDVIDPNAYCLSLAAPSRRRRKVVAEGDSSTGFWRATCIIVGRSEIPINYNHMHMPDCIGEESFDLHFFTITVVASSKGVPHLILTIEVQQADEHAECRPHASNQAGEPGRRQREGSYGCVLPRGRRAEQQNFR</sequence>
<dbReference type="Proteomes" id="UP000026962">
    <property type="component" value="Chromosome 6"/>
</dbReference>
<protein>
    <submittedName>
        <fullName evidence="2">Uncharacterized protein</fullName>
    </submittedName>
</protein>
<feature type="region of interest" description="Disordered" evidence="1">
    <location>
        <begin position="162"/>
        <end position="200"/>
    </location>
</feature>
<evidence type="ECO:0000256" key="1">
    <source>
        <dbReference type="SAM" id="MobiDB-lite"/>
    </source>
</evidence>
<dbReference type="Gramene" id="OPUNC06G13360.1">
    <property type="protein sequence ID" value="OPUNC06G13360.1"/>
    <property type="gene ID" value="OPUNC06G13360"/>
</dbReference>
<reference evidence="2" key="2">
    <citation type="submission" date="2018-05" db="EMBL/GenBank/DDBJ databases">
        <title>OpunRS2 (Oryza punctata Reference Sequence Version 2).</title>
        <authorList>
            <person name="Zhang J."/>
            <person name="Kudrna D."/>
            <person name="Lee S."/>
            <person name="Talag J."/>
            <person name="Welchert J."/>
            <person name="Wing R.A."/>
        </authorList>
    </citation>
    <scope>NUCLEOTIDE SEQUENCE [LARGE SCALE GENOMIC DNA]</scope>
</reference>
<name>A0A0E0LBH2_ORYPU</name>